<evidence type="ECO:0000313" key="6">
    <source>
        <dbReference type="Proteomes" id="UP001571980"/>
    </source>
</evidence>
<dbReference type="Pfam" id="PF02915">
    <property type="entry name" value="Rubrerythrin"/>
    <property type="match status" value="1"/>
</dbReference>
<evidence type="ECO:0000259" key="2">
    <source>
        <dbReference type="Pfam" id="PF02915"/>
    </source>
</evidence>
<evidence type="ECO:0000313" key="5">
    <source>
        <dbReference type="Proteomes" id="UP000070587"/>
    </source>
</evidence>
<protein>
    <submittedName>
        <fullName evidence="4">Ferritin family protein</fullName>
    </submittedName>
    <submittedName>
        <fullName evidence="3">Rubrerythrin</fullName>
    </submittedName>
</protein>
<dbReference type="AlphaFoldDB" id="A0A127B984"/>
<dbReference type="PANTHER" id="PTHR33531">
    <property type="entry name" value="RUBRERYTHRIN SUBFAMILY"/>
    <property type="match status" value="1"/>
</dbReference>
<evidence type="ECO:0000256" key="1">
    <source>
        <dbReference type="SAM" id="Coils"/>
    </source>
</evidence>
<evidence type="ECO:0000313" key="3">
    <source>
        <dbReference type="EMBL" id="AMM53933.1"/>
    </source>
</evidence>
<dbReference type="GO" id="GO:0046872">
    <property type="term" value="F:metal ion binding"/>
    <property type="evidence" value="ECO:0007669"/>
    <property type="project" value="InterPro"/>
</dbReference>
<proteinExistence type="predicted"/>
<dbReference type="CDD" id="cd01045">
    <property type="entry name" value="Ferritin_like_AB"/>
    <property type="match status" value="1"/>
</dbReference>
<dbReference type="PANTHER" id="PTHR33531:SF10">
    <property type="entry name" value="BLR7895 PROTEIN"/>
    <property type="match status" value="1"/>
</dbReference>
<name>A0A127B984_9EURY</name>
<accession>A0A127B984</accession>
<dbReference type="InterPro" id="IPR012347">
    <property type="entry name" value="Ferritin-like"/>
</dbReference>
<reference evidence="5" key="1">
    <citation type="submission" date="2015-02" db="EMBL/GenBank/DDBJ databases">
        <title>Pyrococcus kukulkanii sp. nov., a novel hyperthermophilic archaeon isolated from a deep-sea hydrothermal vent at the Guaymas Basin.</title>
        <authorList>
            <person name="Oger P.M."/>
            <person name="Callac N."/>
            <person name="Jebbar M."/>
            <person name="Godfroy A."/>
        </authorList>
    </citation>
    <scope>NUCLEOTIDE SEQUENCE [LARGE SCALE GENOMIC DNA]</scope>
    <source>
        <strain evidence="5">NCB100</strain>
    </source>
</reference>
<organism evidence="3 5">
    <name type="scientific">Pyrococcus kukulkanii</name>
    <dbReference type="NCBI Taxonomy" id="1609559"/>
    <lineage>
        <taxon>Archaea</taxon>
        <taxon>Methanobacteriati</taxon>
        <taxon>Methanobacteriota</taxon>
        <taxon>Thermococci</taxon>
        <taxon>Thermococcales</taxon>
        <taxon>Thermococcaceae</taxon>
        <taxon>Pyrococcus</taxon>
    </lineage>
</organism>
<dbReference type="EMBL" id="CP010835">
    <property type="protein sequence ID" value="AMM53933.1"/>
    <property type="molecule type" value="Genomic_DNA"/>
</dbReference>
<keyword evidence="6" id="KW-1185">Reference proteome</keyword>
<evidence type="ECO:0000313" key="4">
    <source>
        <dbReference type="EMBL" id="MFA4804261.1"/>
    </source>
</evidence>
<feature type="coiled-coil region" evidence="1">
    <location>
        <begin position="73"/>
        <end position="129"/>
    </location>
</feature>
<dbReference type="OrthoDB" id="100171at2157"/>
<feature type="domain" description="Rubrerythrin diiron-binding" evidence="2">
    <location>
        <begin position="5"/>
        <end position="137"/>
    </location>
</feature>
<keyword evidence="1" id="KW-0175">Coiled coil</keyword>
<dbReference type="Gene3D" id="1.20.1260.10">
    <property type="match status" value="1"/>
</dbReference>
<dbReference type="KEGG" id="pyc:TQ32_05145"/>
<dbReference type="GeneID" id="28491198"/>
<dbReference type="Proteomes" id="UP000070587">
    <property type="component" value="Chromosome"/>
</dbReference>
<dbReference type="InterPro" id="IPR003251">
    <property type="entry name" value="Rr_diiron-bd_dom"/>
</dbReference>
<dbReference type="STRING" id="1609559.TQ32_05145"/>
<sequence length="158" mass="18561">MNELEALGLALEVEKNELELYLNLARKVKDKKAKNMFLFLAGQEFEHLKSFEEKFLEFAIEECKLPAVDKELLKKLIINVKGVESEVEALKIAMEQEKLTWEFYENAAKSAEKESVRRVFEELAKAEEEHYELLKAQYDSVMKTGIWMDYQDFNLEVE</sequence>
<dbReference type="PATRIC" id="fig|1609559.3.peg.1072"/>
<dbReference type="EMBL" id="JARRIG010000003">
    <property type="protein sequence ID" value="MFA4804261.1"/>
    <property type="molecule type" value="Genomic_DNA"/>
</dbReference>
<reference evidence="4 6" key="3">
    <citation type="submission" date="2023-03" db="EMBL/GenBank/DDBJ databases">
        <title>Speciation in Pyrococcus: adaptation to high temperature as a mechanism.</title>
        <authorList>
            <person name="Gu J."/>
        </authorList>
    </citation>
    <scope>NUCLEOTIDE SEQUENCE [LARGE SCALE GENOMIC DNA]</scope>
    <source>
        <strain evidence="4 6">LMOA34</strain>
    </source>
</reference>
<dbReference type="GO" id="GO:0016491">
    <property type="term" value="F:oxidoreductase activity"/>
    <property type="evidence" value="ECO:0007669"/>
    <property type="project" value="InterPro"/>
</dbReference>
<dbReference type="Proteomes" id="UP001571980">
    <property type="component" value="Unassembled WGS sequence"/>
</dbReference>
<gene>
    <name evidence="4" type="ORF">P8X34_05835</name>
    <name evidence="3" type="ORF">TQ32_05145</name>
</gene>
<dbReference type="RefSeq" id="WP_068321880.1">
    <property type="nucleotide sequence ID" value="NZ_CP010835.1"/>
</dbReference>
<reference evidence="3 5" key="2">
    <citation type="journal article" date="2016" name="Int. J. Syst. Evol. Microbiol.">
        <title>Pyrococcus kukulkanii sp. nov., a hyperthermophilic, piezophilic archaeon isolated from a deep-sea hydrothermal vent.</title>
        <authorList>
            <person name="Callac N."/>
            <person name="Oger P."/>
            <person name="Lesongeur F."/>
            <person name="Rattray J.E."/>
            <person name="Vannier P."/>
            <person name="Michoud G."/>
            <person name="Beauverger M."/>
            <person name="Gayet N."/>
            <person name="Rouxel O."/>
            <person name="Jebbar M."/>
            <person name="Godfroy A."/>
        </authorList>
    </citation>
    <scope>NUCLEOTIDE SEQUENCE [LARGE SCALE GENOMIC DNA]</scope>
    <source>
        <strain evidence="3 5">NCB100</strain>
    </source>
</reference>
<dbReference type="InterPro" id="IPR009078">
    <property type="entry name" value="Ferritin-like_SF"/>
</dbReference>
<dbReference type="SUPFAM" id="SSF47240">
    <property type="entry name" value="Ferritin-like"/>
    <property type="match status" value="1"/>
</dbReference>